<dbReference type="Proteomes" id="UP000243081">
    <property type="component" value="Unassembled WGS sequence"/>
</dbReference>
<dbReference type="SUPFAM" id="SSF53098">
    <property type="entry name" value="Ribonuclease H-like"/>
    <property type="match status" value="1"/>
</dbReference>
<evidence type="ECO:0000313" key="2">
    <source>
        <dbReference type="EMBL" id="OAQ96991.1"/>
    </source>
</evidence>
<dbReference type="AlphaFoldDB" id="A0A179I508"/>
<accession>A0A179I508</accession>
<reference evidence="2 3" key="1">
    <citation type="submission" date="2016-03" db="EMBL/GenBank/DDBJ databases">
        <title>Fine-scale spatial genetic structure of a fungal parasite of coffee scale insects.</title>
        <authorList>
            <person name="Jackson D."/>
            <person name="Zemenick K.A."/>
            <person name="Malloure B."/>
            <person name="Quandt C.A."/>
            <person name="James T.Y."/>
        </authorList>
    </citation>
    <scope>NUCLEOTIDE SEQUENCE [LARGE SCALE GENOMIC DNA]</scope>
    <source>
        <strain evidence="2 3">UM487</strain>
    </source>
</reference>
<dbReference type="OrthoDB" id="4669781at2759"/>
<sequence length="417" mass="48001">MRFHHSPRYFRWRHWEDLWYTNLPDLKATKESARTTIFVAIDTEPWSDQVGHNSDARDACEIGVALLFPLADHSEPTSEPPRTLEEANQRFTISSHCIRIRGRERADKGERFWRGGNENVMYVELDDVEDALINILQTDQRQYCSSYSTPLTLTLVGFDLCAEFRILSHQYPRFLKRFTSWVDIQELVRELTPLSTQAPSLRNTLIGVGYEPKFPTRPSRADGHSAGNDAARSVAVLVTLLFFSPRGADVTRTCVEYHANRSKQRANRQRENVNMKKRDLFSKNYPKPRERYPFQAQVDLPGSCITKWQDPAELCQYFLKYKPVAAGTNRTQVFGGRICLASLKELELFLKEVDGLEDEEGRGTWVAKSKYDPKVVSAVTKAELDEHLRQKSAAEIAAKKRTRQEKKTIAEAWHEMS</sequence>
<feature type="domain" description="Gfd2/YDR514C-like C-terminal" evidence="1">
    <location>
        <begin position="37"/>
        <end position="238"/>
    </location>
</feature>
<evidence type="ECO:0000313" key="3">
    <source>
        <dbReference type="Proteomes" id="UP000243081"/>
    </source>
</evidence>
<dbReference type="InterPro" id="IPR012337">
    <property type="entry name" value="RNaseH-like_sf"/>
</dbReference>
<keyword evidence="3" id="KW-1185">Reference proteome</keyword>
<gene>
    <name evidence="2" type="ORF">LLEC1_02656</name>
</gene>
<protein>
    <recommendedName>
        <fullName evidence="1">Gfd2/YDR514C-like C-terminal domain-containing protein</fullName>
    </recommendedName>
</protein>
<comment type="caution">
    <text evidence="2">The sequence shown here is derived from an EMBL/GenBank/DDBJ whole genome shotgun (WGS) entry which is preliminary data.</text>
</comment>
<evidence type="ECO:0000259" key="1">
    <source>
        <dbReference type="Pfam" id="PF21762"/>
    </source>
</evidence>
<name>A0A179I508_CORDF</name>
<dbReference type="EMBL" id="LUKN01003755">
    <property type="protein sequence ID" value="OAQ96991.1"/>
    <property type="molecule type" value="Genomic_DNA"/>
</dbReference>
<proteinExistence type="predicted"/>
<dbReference type="Pfam" id="PF21762">
    <property type="entry name" value="DEDDh_C"/>
    <property type="match status" value="1"/>
</dbReference>
<dbReference type="OMA" id="AIDTEPW"/>
<dbReference type="InterPro" id="IPR048519">
    <property type="entry name" value="Gfd2/YDR514C-like_C"/>
</dbReference>
<organism evidence="2 3">
    <name type="scientific">Cordyceps confragosa</name>
    <name type="common">Lecanicillium lecanii</name>
    <dbReference type="NCBI Taxonomy" id="2714763"/>
    <lineage>
        <taxon>Eukaryota</taxon>
        <taxon>Fungi</taxon>
        <taxon>Dikarya</taxon>
        <taxon>Ascomycota</taxon>
        <taxon>Pezizomycotina</taxon>
        <taxon>Sordariomycetes</taxon>
        <taxon>Hypocreomycetidae</taxon>
        <taxon>Hypocreales</taxon>
        <taxon>Cordycipitaceae</taxon>
        <taxon>Akanthomyces</taxon>
    </lineage>
</organism>